<name>A0A2W5E0C2_9BURK</name>
<evidence type="ECO:0000313" key="3">
    <source>
        <dbReference type="Proteomes" id="UP000249633"/>
    </source>
</evidence>
<reference evidence="2 3" key="1">
    <citation type="submission" date="2017-08" db="EMBL/GenBank/DDBJ databases">
        <title>Infants hospitalized years apart are colonized by the same room-sourced microbial strains.</title>
        <authorList>
            <person name="Brooks B."/>
            <person name="Olm M.R."/>
            <person name="Firek B.A."/>
            <person name="Baker R."/>
            <person name="Thomas B.C."/>
            <person name="Morowitz M.J."/>
            <person name="Banfield J.F."/>
        </authorList>
    </citation>
    <scope>NUCLEOTIDE SEQUENCE [LARGE SCALE GENOMIC DNA]</scope>
    <source>
        <strain evidence="2">S2_012_000_R2_81</strain>
    </source>
</reference>
<feature type="region of interest" description="Disordered" evidence="1">
    <location>
        <begin position="1"/>
        <end position="20"/>
    </location>
</feature>
<proteinExistence type="predicted"/>
<dbReference type="Proteomes" id="UP000249633">
    <property type="component" value="Unassembled WGS sequence"/>
</dbReference>
<protein>
    <submittedName>
        <fullName evidence="2">Uncharacterized protein</fullName>
    </submittedName>
</protein>
<comment type="caution">
    <text evidence="2">The sequence shown here is derived from an EMBL/GenBank/DDBJ whole genome shotgun (WGS) entry which is preliminary data.</text>
</comment>
<sequence>MDTPDTLPPAAGTGSLLTNEATRRAIQQATRAPLLSERAASASLDHGRETAQQRLSREMTRAGHGDCLKGEFAGAGMGLLSLPFLLAAEAGGKCRK</sequence>
<dbReference type="AlphaFoldDB" id="A0A2W5E0C2"/>
<gene>
    <name evidence="2" type="ORF">DI603_05490</name>
</gene>
<evidence type="ECO:0000256" key="1">
    <source>
        <dbReference type="SAM" id="MobiDB-lite"/>
    </source>
</evidence>
<accession>A0A2W5E0C2</accession>
<dbReference type="EMBL" id="QFOD01000004">
    <property type="protein sequence ID" value="PZP34410.1"/>
    <property type="molecule type" value="Genomic_DNA"/>
</dbReference>
<evidence type="ECO:0000313" key="2">
    <source>
        <dbReference type="EMBL" id="PZP34410.1"/>
    </source>
</evidence>
<organism evidence="2 3">
    <name type="scientific">Roseateles depolymerans</name>
    <dbReference type="NCBI Taxonomy" id="76731"/>
    <lineage>
        <taxon>Bacteria</taxon>
        <taxon>Pseudomonadati</taxon>
        <taxon>Pseudomonadota</taxon>
        <taxon>Betaproteobacteria</taxon>
        <taxon>Burkholderiales</taxon>
        <taxon>Sphaerotilaceae</taxon>
        <taxon>Roseateles</taxon>
    </lineage>
</organism>